<evidence type="ECO:0000313" key="2">
    <source>
        <dbReference type="Proteomes" id="UP001054821"/>
    </source>
</evidence>
<sequence>MNPIHTSSVSCGRGHVVYERRRKSGRSRCVHAQGTVTPRSFLGKGNVPLTSIGANIALGPVESATAVLVVRPCTISESRIDRIPSNTH</sequence>
<dbReference type="AlphaFoldDB" id="A0AAD4WRJ7"/>
<organism evidence="1 2">
    <name type="scientific">Prunus dulcis</name>
    <name type="common">Almond</name>
    <name type="synonym">Amygdalus dulcis</name>
    <dbReference type="NCBI Taxonomy" id="3755"/>
    <lineage>
        <taxon>Eukaryota</taxon>
        <taxon>Viridiplantae</taxon>
        <taxon>Streptophyta</taxon>
        <taxon>Embryophyta</taxon>
        <taxon>Tracheophyta</taxon>
        <taxon>Spermatophyta</taxon>
        <taxon>Magnoliopsida</taxon>
        <taxon>eudicotyledons</taxon>
        <taxon>Gunneridae</taxon>
        <taxon>Pentapetalae</taxon>
        <taxon>rosids</taxon>
        <taxon>fabids</taxon>
        <taxon>Rosales</taxon>
        <taxon>Rosaceae</taxon>
        <taxon>Amygdaloideae</taxon>
        <taxon>Amygdaleae</taxon>
        <taxon>Prunus</taxon>
    </lineage>
</organism>
<reference evidence="1 2" key="1">
    <citation type="journal article" date="2022" name="G3 (Bethesda)">
        <title>Whole-genome sequence and methylome profiling of the almond [Prunus dulcis (Mill.) D.A. Webb] cultivar 'Nonpareil'.</title>
        <authorList>
            <person name="D'Amico-Willman K.M."/>
            <person name="Ouma W.Z."/>
            <person name="Meulia T."/>
            <person name="Sideli G.M."/>
            <person name="Gradziel T.M."/>
            <person name="Fresnedo-Ramirez J."/>
        </authorList>
    </citation>
    <scope>NUCLEOTIDE SEQUENCE [LARGE SCALE GENOMIC DNA]</scope>
    <source>
        <strain evidence="1">Clone GOH B32 T37-40</strain>
    </source>
</reference>
<evidence type="ECO:0000313" key="1">
    <source>
        <dbReference type="EMBL" id="KAI5348275.1"/>
    </source>
</evidence>
<keyword evidence="2" id="KW-1185">Reference proteome</keyword>
<accession>A0AAD4WRJ7</accession>
<name>A0AAD4WRJ7_PRUDU</name>
<dbReference type="EMBL" id="JAJFAZ020000001">
    <property type="protein sequence ID" value="KAI5348275.1"/>
    <property type="molecule type" value="Genomic_DNA"/>
</dbReference>
<gene>
    <name evidence="1" type="ORF">L3X38_001162</name>
</gene>
<proteinExistence type="predicted"/>
<protein>
    <submittedName>
        <fullName evidence="1">Uncharacterized protein</fullName>
    </submittedName>
</protein>
<dbReference type="Proteomes" id="UP001054821">
    <property type="component" value="Chromosome 1"/>
</dbReference>
<comment type="caution">
    <text evidence="1">The sequence shown here is derived from an EMBL/GenBank/DDBJ whole genome shotgun (WGS) entry which is preliminary data.</text>
</comment>